<dbReference type="SUPFAM" id="SSF46689">
    <property type="entry name" value="Homeodomain-like"/>
    <property type="match status" value="1"/>
</dbReference>
<dbReference type="InterPro" id="IPR009057">
    <property type="entry name" value="Homeodomain-like_sf"/>
</dbReference>
<dbReference type="OMA" id="CEFCINE"/>
<dbReference type="GO" id="GO:0005634">
    <property type="term" value="C:nucleus"/>
    <property type="evidence" value="ECO:0007669"/>
    <property type="project" value="TreeGrafter"/>
</dbReference>
<reference evidence="3" key="3">
    <citation type="submission" date="2025-09" db="UniProtKB">
        <authorList>
            <consortium name="Ensembl"/>
        </authorList>
    </citation>
    <scope>IDENTIFICATION</scope>
</reference>
<dbReference type="PANTHER" id="PTHR19303:SF74">
    <property type="entry name" value="POGO TRANSPOSABLE ELEMENT WITH KRAB DOMAIN"/>
    <property type="match status" value="1"/>
</dbReference>
<dbReference type="Ensembl" id="ENSGMOT00000017386.2">
    <property type="protein sequence ID" value="ENSGMOP00000016962.2"/>
    <property type="gene ID" value="ENSGMOG00000015826.2"/>
</dbReference>
<keyword evidence="4" id="KW-1185">Reference proteome</keyword>
<dbReference type="InterPro" id="IPR006600">
    <property type="entry name" value="HTH_CenpB_DNA-bd_dom"/>
</dbReference>
<reference evidence="3" key="1">
    <citation type="submission" date="2019-07" db="EMBL/GenBank/DDBJ databases">
        <authorList>
            <consortium name="Wellcome Sanger Institute Data Sharing"/>
        </authorList>
    </citation>
    <scope>NUCLEOTIDE SEQUENCE [LARGE SCALE GENOMIC DNA]</scope>
</reference>
<proteinExistence type="predicted"/>
<dbReference type="GO" id="GO:0003677">
    <property type="term" value="F:DNA binding"/>
    <property type="evidence" value="ECO:0007669"/>
    <property type="project" value="UniProtKB-KW"/>
</dbReference>
<dbReference type="AlphaFoldDB" id="A0A8C4ZMM1"/>
<evidence type="ECO:0000256" key="1">
    <source>
        <dbReference type="ARBA" id="ARBA00023125"/>
    </source>
</evidence>
<reference evidence="3" key="2">
    <citation type="submission" date="2025-08" db="UniProtKB">
        <authorList>
            <consortium name="Ensembl"/>
        </authorList>
    </citation>
    <scope>IDENTIFICATION</scope>
</reference>
<dbReference type="PROSITE" id="PS51253">
    <property type="entry name" value="HTH_CENPB"/>
    <property type="match status" value="1"/>
</dbReference>
<protein>
    <recommendedName>
        <fullName evidence="2">HTH CENPB-type domain-containing protein</fullName>
    </recommendedName>
</protein>
<dbReference type="SMART" id="SM00674">
    <property type="entry name" value="CENPB"/>
    <property type="match status" value="1"/>
</dbReference>
<dbReference type="PANTHER" id="PTHR19303">
    <property type="entry name" value="TRANSPOSON"/>
    <property type="match status" value="1"/>
</dbReference>
<dbReference type="InterPro" id="IPR050863">
    <property type="entry name" value="CenT-Element_Derived"/>
</dbReference>
<dbReference type="Pfam" id="PF13518">
    <property type="entry name" value="HTH_28"/>
    <property type="match status" value="1"/>
</dbReference>
<evidence type="ECO:0000259" key="2">
    <source>
        <dbReference type="PROSITE" id="PS51253"/>
    </source>
</evidence>
<dbReference type="Gene3D" id="1.10.10.60">
    <property type="entry name" value="Homeodomain-like"/>
    <property type="match status" value="1"/>
</dbReference>
<dbReference type="Pfam" id="PF03221">
    <property type="entry name" value="HTH_Tnp_Tc5"/>
    <property type="match status" value="1"/>
</dbReference>
<evidence type="ECO:0000313" key="3">
    <source>
        <dbReference type="Ensembl" id="ENSGMOP00000016962.2"/>
    </source>
</evidence>
<keyword evidence="1" id="KW-0238">DNA-binding</keyword>
<dbReference type="GeneTree" id="ENSGT00940000163759"/>
<sequence length="200" mass="22433">MCYKSSLRVVAAAKGSSNRAAAREFGVDESQVRRWRASEETLGRQKGTARAVGRGQKCRWPELEQRVAEWVRAQRVAGRAVSTVGIRLTSGVVAHDMGLTGFKASPSWCTRFMRRNGLSARARTAAGQKLPGAWEETVQEHDGYVHRVIQENNFPASKVGNMDTVAMSFDFVLQTIFSEYKVVRYCYCMCKCALFVWIIL</sequence>
<accession>A0A8C4ZMM1</accession>
<name>A0A8C4ZMM1_GADMO</name>
<dbReference type="InterPro" id="IPR055247">
    <property type="entry name" value="InsJ-like_HTH"/>
</dbReference>
<dbReference type="Proteomes" id="UP000694546">
    <property type="component" value="Chromosome 1"/>
</dbReference>
<evidence type="ECO:0000313" key="4">
    <source>
        <dbReference type="Proteomes" id="UP000694546"/>
    </source>
</evidence>
<organism evidence="3 4">
    <name type="scientific">Gadus morhua</name>
    <name type="common">Atlantic cod</name>
    <dbReference type="NCBI Taxonomy" id="8049"/>
    <lineage>
        <taxon>Eukaryota</taxon>
        <taxon>Metazoa</taxon>
        <taxon>Chordata</taxon>
        <taxon>Craniata</taxon>
        <taxon>Vertebrata</taxon>
        <taxon>Euteleostomi</taxon>
        <taxon>Actinopterygii</taxon>
        <taxon>Neopterygii</taxon>
        <taxon>Teleostei</taxon>
        <taxon>Neoteleostei</taxon>
        <taxon>Acanthomorphata</taxon>
        <taxon>Zeiogadaria</taxon>
        <taxon>Gadariae</taxon>
        <taxon>Gadiformes</taxon>
        <taxon>Gadoidei</taxon>
        <taxon>Gadidae</taxon>
        <taxon>Gadus</taxon>
    </lineage>
</organism>
<feature type="domain" description="HTH CENPB-type" evidence="2">
    <location>
        <begin position="51"/>
        <end position="122"/>
    </location>
</feature>